<dbReference type="RefSeq" id="WP_263600021.1">
    <property type="nucleotide sequence ID" value="NZ_CP107027.1"/>
</dbReference>
<feature type="domain" description="EAL" evidence="1">
    <location>
        <begin position="87"/>
        <end position="333"/>
    </location>
</feature>
<gene>
    <name evidence="2" type="ORF">OD459_11520</name>
</gene>
<dbReference type="InterPro" id="IPR035919">
    <property type="entry name" value="EAL_sf"/>
</dbReference>
<dbReference type="PANTHER" id="PTHR33121:SF70">
    <property type="entry name" value="SIGNALING PROTEIN YKOW"/>
    <property type="match status" value="1"/>
</dbReference>
<dbReference type="Pfam" id="PF00563">
    <property type="entry name" value="EAL"/>
    <property type="match status" value="1"/>
</dbReference>
<sequence length="333" mass="38119">MSCNACMVQDLRFEVKADGEQNCRMFSSVAEHLERKGVLVEAESDRFVLKEGGMRDFLDFCRDHMEAECVSFRAGDEAWRPIAEAAEILDSQWIDDVIANGLVTCHAQPILNRDEEVFAYEMLARFYREDGSVIFPGEIFGAARKRGRLYALDRLCRMTAVRFASFIDKKAFINFIPTSIYSPEFCLKSTVQLANRLGVDPNRLVFEVVETDKVEDTDHLKRILAYYREKGFRYALDDVGAGFSTVELLSELQPHYMKLDMKYVHGVSTDPEKQKTAEAFLQQALKMGSVPLAEGIETREDFEWLRDRGYQLFQGYLFGKPASIAEKDRKVIS</sequence>
<dbReference type="PANTHER" id="PTHR33121">
    <property type="entry name" value="CYCLIC DI-GMP PHOSPHODIESTERASE PDEF"/>
    <property type="match status" value="1"/>
</dbReference>
<dbReference type="SMART" id="SM00052">
    <property type="entry name" value="EAL"/>
    <property type="match status" value="1"/>
</dbReference>
<dbReference type="SUPFAM" id="SSF141868">
    <property type="entry name" value="EAL domain-like"/>
    <property type="match status" value="1"/>
</dbReference>
<dbReference type="CDD" id="cd01948">
    <property type="entry name" value="EAL"/>
    <property type="match status" value="1"/>
</dbReference>
<protein>
    <submittedName>
        <fullName evidence="2">EAL domain-containing protein</fullName>
    </submittedName>
</protein>
<dbReference type="PROSITE" id="PS50883">
    <property type="entry name" value="EAL"/>
    <property type="match status" value="1"/>
</dbReference>
<dbReference type="GO" id="GO:0071111">
    <property type="term" value="F:cyclic-guanylate-specific phosphodiesterase activity"/>
    <property type="evidence" value="ECO:0007669"/>
    <property type="project" value="InterPro"/>
</dbReference>
<evidence type="ECO:0000313" key="2">
    <source>
        <dbReference type="EMBL" id="UYG97601.1"/>
    </source>
</evidence>
<dbReference type="Proteomes" id="UP001163104">
    <property type="component" value="Chromosome"/>
</dbReference>
<reference evidence="2" key="1">
    <citation type="submission" date="2022-10" db="EMBL/GenBank/DDBJ databases">
        <title>Mechanism of multi-heavy metal repair in Cytobacillus Firmus M7.</title>
        <authorList>
            <person name="Li X."/>
            <person name="Yu C."/>
        </authorList>
    </citation>
    <scope>NUCLEOTIDE SEQUENCE</scope>
    <source>
        <strain evidence="2">M7</strain>
    </source>
</reference>
<dbReference type="Gene3D" id="3.20.20.450">
    <property type="entry name" value="EAL domain"/>
    <property type="match status" value="1"/>
</dbReference>
<proteinExistence type="predicted"/>
<organism evidence="2 3">
    <name type="scientific">Cytobacillus firmus</name>
    <name type="common">Bacillus firmus</name>
    <dbReference type="NCBI Taxonomy" id="1399"/>
    <lineage>
        <taxon>Bacteria</taxon>
        <taxon>Bacillati</taxon>
        <taxon>Bacillota</taxon>
        <taxon>Bacilli</taxon>
        <taxon>Bacillales</taxon>
        <taxon>Bacillaceae</taxon>
        <taxon>Cytobacillus</taxon>
    </lineage>
</organism>
<accession>A0AA46P5I3</accession>
<name>A0AA46P5I3_CYTFI</name>
<dbReference type="InterPro" id="IPR001633">
    <property type="entry name" value="EAL_dom"/>
</dbReference>
<evidence type="ECO:0000313" key="3">
    <source>
        <dbReference type="Proteomes" id="UP001163104"/>
    </source>
</evidence>
<evidence type="ECO:0000259" key="1">
    <source>
        <dbReference type="PROSITE" id="PS50883"/>
    </source>
</evidence>
<dbReference type="InterPro" id="IPR050706">
    <property type="entry name" value="Cyclic-di-GMP_PDE-like"/>
</dbReference>
<dbReference type="AlphaFoldDB" id="A0AA46P5I3"/>
<dbReference type="EMBL" id="CP107027">
    <property type="protein sequence ID" value="UYG97601.1"/>
    <property type="molecule type" value="Genomic_DNA"/>
</dbReference>